<dbReference type="EMBL" id="AP018712">
    <property type="protein sequence ID" value="BBE30225.1"/>
    <property type="molecule type" value="Genomic_DNA"/>
</dbReference>
<sequence>MLVKDGRYAIPYIPRGIYAEIRKAYDIRETINKKLLVVKNRIQRWVAIYFPEYKTVFKGIYGKASIITLEELSIPLEIIKLNAEEIVEIWQKGIKRAVGIKRAKSLIEAAKETIGIKDGFSMVRN</sequence>
<organism evidence="1 2">
    <name type="scientific">Tepiditoga spiralis</name>
    <dbReference type="NCBI Taxonomy" id="2108365"/>
    <lineage>
        <taxon>Bacteria</taxon>
        <taxon>Thermotogati</taxon>
        <taxon>Thermotogota</taxon>
        <taxon>Thermotogae</taxon>
        <taxon>Petrotogales</taxon>
        <taxon>Petrotogaceae</taxon>
        <taxon>Tepiditoga</taxon>
    </lineage>
</organism>
<keyword evidence="2" id="KW-1185">Reference proteome</keyword>
<dbReference type="InParanoid" id="A0A7G1G2V1"/>
<name>A0A7G1G2V1_9BACT</name>
<dbReference type="KEGG" id="ocy:OSSY52_03660"/>
<protein>
    <submittedName>
        <fullName evidence="1">Uncharacterized protein</fullName>
    </submittedName>
</protein>
<evidence type="ECO:0000313" key="2">
    <source>
        <dbReference type="Proteomes" id="UP000516361"/>
    </source>
</evidence>
<accession>A0A7G1G2V1</accession>
<gene>
    <name evidence="1" type="ORF">OSSY52_03660</name>
</gene>
<reference evidence="1 2" key="1">
    <citation type="submission" date="2018-06" db="EMBL/GenBank/DDBJ databases">
        <title>Genome sequencing of Oceanotoga sp. sy52.</title>
        <authorList>
            <person name="Mori K."/>
        </authorList>
    </citation>
    <scope>NUCLEOTIDE SEQUENCE [LARGE SCALE GENOMIC DNA]</scope>
    <source>
        <strain evidence="2">sy52</strain>
    </source>
</reference>
<dbReference type="AlphaFoldDB" id="A0A7G1G2V1"/>
<proteinExistence type="predicted"/>
<dbReference type="Proteomes" id="UP000516361">
    <property type="component" value="Chromosome"/>
</dbReference>
<evidence type="ECO:0000313" key="1">
    <source>
        <dbReference type="EMBL" id="BBE30225.1"/>
    </source>
</evidence>